<accession>A0A7W8HET2</accession>
<keyword evidence="6" id="KW-1185">Reference proteome</keyword>
<dbReference type="GO" id="GO:0000160">
    <property type="term" value="P:phosphorelay signal transduction system"/>
    <property type="evidence" value="ECO:0007669"/>
    <property type="project" value="InterPro"/>
</dbReference>
<feature type="modified residue" description="4-aspartylphosphate" evidence="2">
    <location>
        <position position="205"/>
    </location>
</feature>
<evidence type="ECO:0000259" key="4">
    <source>
        <dbReference type="PROSITE" id="PS50110"/>
    </source>
</evidence>
<protein>
    <submittedName>
        <fullName evidence="5">Twitching motility two-component system response regulator PilG</fullName>
    </submittedName>
</protein>
<dbReference type="EMBL" id="JACHGB010000002">
    <property type="protein sequence ID" value="MBB5270782.1"/>
    <property type="molecule type" value="Genomic_DNA"/>
</dbReference>
<reference evidence="5 6" key="1">
    <citation type="submission" date="2020-08" db="EMBL/GenBank/DDBJ databases">
        <title>Genomic Encyclopedia of Type Strains, Phase IV (KMG-IV): sequencing the most valuable type-strain genomes for metagenomic binning, comparative biology and taxonomic classification.</title>
        <authorList>
            <person name="Goeker M."/>
        </authorList>
    </citation>
    <scope>NUCLEOTIDE SEQUENCE [LARGE SCALE GENOMIC DNA]</scope>
    <source>
        <strain evidence="5 6">DSM 29781</strain>
    </source>
</reference>
<keyword evidence="1 2" id="KW-0597">Phosphoprotein</keyword>
<evidence type="ECO:0000256" key="2">
    <source>
        <dbReference type="PROSITE-ProRule" id="PRU00169"/>
    </source>
</evidence>
<name>A0A7W8HET2_9BURK</name>
<gene>
    <name evidence="5" type="ORF">HNQ70_000786</name>
</gene>
<dbReference type="Proteomes" id="UP000532440">
    <property type="component" value="Unassembled WGS sequence"/>
</dbReference>
<evidence type="ECO:0000256" key="3">
    <source>
        <dbReference type="SAM" id="MobiDB-lite"/>
    </source>
</evidence>
<organism evidence="5 6">
    <name type="scientific">Quisquiliibacterium transsilvanicum</name>
    <dbReference type="NCBI Taxonomy" id="1549638"/>
    <lineage>
        <taxon>Bacteria</taxon>
        <taxon>Pseudomonadati</taxon>
        <taxon>Pseudomonadota</taxon>
        <taxon>Betaproteobacteria</taxon>
        <taxon>Burkholderiales</taxon>
        <taxon>Burkholderiaceae</taxon>
        <taxon>Quisquiliibacterium</taxon>
    </lineage>
</organism>
<feature type="domain" description="Response regulatory" evidence="4">
    <location>
        <begin position="156"/>
        <end position="272"/>
    </location>
</feature>
<evidence type="ECO:0000313" key="6">
    <source>
        <dbReference type="Proteomes" id="UP000532440"/>
    </source>
</evidence>
<evidence type="ECO:0000256" key="1">
    <source>
        <dbReference type="ARBA" id="ARBA00022553"/>
    </source>
</evidence>
<dbReference type="RefSeq" id="WP_183964481.1">
    <property type="nucleotide sequence ID" value="NZ_BAABEW010000018.1"/>
</dbReference>
<evidence type="ECO:0000313" key="5">
    <source>
        <dbReference type="EMBL" id="MBB5270782.1"/>
    </source>
</evidence>
<dbReference type="SUPFAM" id="SSF52172">
    <property type="entry name" value="CheY-like"/>
    <property type="match status" value="1"/>
</dbReference>
<proteinExistence type="predicted"/>
<dbReference type="PROSITE" id="PS50110">
    <property type="entry name" value="RESPONSE_REGULATORY"/>
    <property type="match status" value="1"/>
</dbReference>
<feature type="region of interest" description="Disordered" evidence="3">
    <location>
        <begin position="1"/>
        <end position="21"/>
    </location>
</feature>
<dbReference type="Pfam" id="PF00072">
    <property type="entry name" value="Response_reg"/>
    <property type="match status" value="1"/>
</dbReference>
<dbReference type="InterPro" id="IPR001789">
    <property type="entry name" value="Sig_transdc_resp-reg_receiver"/>
</dbReference>
<comment type="caution">
    <text evidence="5">The sequence shown here is derived from an EMBL/GenBank/DDBJ whole genome shotgun (WGS) entry which is preliminary data.</text>
</comment>
<sequence>MSHTSPMEPERPPADAPFRPAADERPTFRVAAFGLGRKFQRLAEIILRHARHNRYRYVLAPAAGPNEFDIAMVDMTVSGGPEVARDLRQARPVVRVGRRCDAVRGQDDLLQSGFTLELLGTLNRVVEEVLLGRPAAQDEIPSAALVRDGEGSRRPRALIVDDSPTVRRQLSMALQRMGVESEGAASAAEARAALETRRFDLAFVDVVMPDLDGFRFTRELKRHPTLRAMPVIILTSRSSPLDLARGALAGANTYLVKPVTLQSLRDTVARHLRLNARIALDRAGLRPA</sequence>
<dbReference type="PANTHER" id="PTHR44591">
    <property type="entry name" value="STRESS RESPONSE REGULATOR PROTEIN 1"/>
    <property type="match status" value="1"/>
</dbReference>
<dbReference type="InterPro" id="IPR050595">
    <property type="entry name" value="Bact_response_regulator"/>
</dbReference>
<dbReference type="InterPro" id="IPR011006">
    <property type="entry name" value="CheY-like_superfamily"/>
</dbReference>
<dbReference type="SMART" id="SM00448">
    <property type="entry name" value="REC"/>
    <property type="match status" value="1"/>
</dbReference>
<dbReference type="PANTHER" id="PTHR44591:SF3">
    <property type="entry name" value="RESPONSE REGULATORY DOMAIN-CONTAINING PROTEIN"/>
    <property type="match status" value="1"/>
</dbReference>
<dbReference type="AlphaFoldDB" id="A0A7W8HET2"/>
<dbReference type="Gene3D" id="3.40.50.2300">
    <property type="match status" value="1"/>
</dbReference>